<name>A0A3S5IU59_9TRYP</name>
<dbReference type="OrthoDB" id="242485at2759"/>
<dbReference type="EMBL" id="MKKU01000096">
    <property type="protein sequence ID" value="RNF24667.1"/>
    <property type="molecule type" value="Genomic_DNA"/>
</dbReference>
<comment type="caution">
    <text evidence="6">The sequence shown here is derived from an EMBL/GenBank/DDBJ whole genome shotgun (WGS) entry which is preliminary data.</text>
</comment>
<sequence>MSNLKLLGTATPERERMQPMDVYVPDEEDDWTSDAYNRLNGDVRPHRACYDCPGHRVLTACFSALLLLLSVAGSILVAVVGSQSERLGPCRNCGTLLLSLLVPGIFFLFVGLVGAISAWRETQFFSVLFSLLLAMAAFVLLWAGLLLAVLYLQVDASSSFLAIFWEHTVSSVPSGICDLQEWLQCSGFATSQCCVSNVTAAELHNVSPCYLVAKDGVTTLDPHTMQPVSWPSRACAPTCASSNVYNATCQEPLENVAGKVLPPTSGGLFALGFVLLGFAALAGYRASTKLRRSFYLRYEY</sequence>
<evidence type="ECO:0000256" key="1">
    <source>
        <dbReference type="ARBA" id="ARBA00004141"/>
    </source>
</evidence>
<feature type="transmembrane region" description="Helical" evidence="5">
    <location>
        <begin position="131"/>
        <end position="152"/>
    </location>
</feature>
<organism evidence="6 7">
    <name type="scientific">Trypanosoma conorhini</name>
    <dbReference type="NCBI Taxonomy" id="83891"/>
    <lineage>
        <taxon>Eukaryota</taxon>
        <taxon>Discoba</taxon>
        <taxon>Euglenozoa</taxon>
        <taxon>Kinetoplastea</taxon>
        <taxon>Metakinetoplastina</taxon>
        <taxon>Trypanosomatida</taxon>
        <taxon>Trypanosomatidae</taxon>
        <taxon>Trypanosoma</taxon>
    </lineage>
</organism>
<dbReference type="RefSeq" id="XP_029230514.1">
    <property type="nucleotide sequence ID" value="XM_029369352.1"/>
</dbReference>
<evidence type="ECO:0000256" key="2">
    <source>
        <dbReference type="ARBA" id="ARBA00022692"/>
    </source>
</evidence>
<protein>
    <recommendedName>
        <fullName evidence="8">Tetraspanin</fullName>
    </recommendedName>
</protein>
<dbReference type="AlphaFoldDB" id="A0A3S5IU59"/>
<evidence type="ECO:0008006" key="8">
    <source>
        <dbReference type="Google" id="ProtNLM"/>
    </source>
</evidence>
<accession>A0A3S5IU59</accession>
<feature type="transmembrane region" description="Helical" evidence="5">
    <location>
        <begin position="57"/>
        <end position="80"/>
    </location>
</feature>
<dbReference type="GO" id="GO:0016020">
    <property type="term" value="C:membrane"/>
    <property type="evidence" value="ECO:0007669"/>
    <property type="project" value="UniProtKB-SubCell"/>
</dbReference>
<comment type="subcellular location">
    <subcellularLocation>
        <location evidence="1">Membrane</location>
        <topology evidence="1">Multi-pass membrane protein</topology>
    </subcellularLocation>
</comment>
<proteinExistence type="predicted"/>
<gene>
    <name evidence="6" type="ORF">Tco025E_02426</name>
</gene>
<keyword evidence="4 5" id="KW-0472">Membrane</keyword>
<dbReference type="Proteomes" id="UP000284403">
    <property type="component" value="Unassembled WGS sequence"/>
</dbReference>
<evidence type="ECO:0000256" key="5">
    <source>
        <dbReference type="SAM" id="Phobius"/>
    </source>
</evidence>
<keyword evidence="7" id="KW-1185">Reference proteome</keyword>
<dbReference type="InterPro" id="IPR018499">
    <property type="entry name" value="Tetraspanin/Peripherin"/>
</dbReference>
<reference evidence="6 7" key="1">
    <citation type="journal article" date="2018" name="BMC Genomics">
        <title>Genomic comparison of Trypanosoma conorhini and Trypanosoma rangeli to Trypanosoma cruzi strains of high and low virulence.</title>
        <authorList>
            <person name="Bradwell K.R."/>
            <person name="Koparde V.N."/>
            <person name="Matveyev A.V."/>
            <person name="Serrano M.G."/>
            <person name="Alves J.M."/>
            <person name="Parikh H."/>
            <person name="Huang B."/>
            <person name="Lee V."/>
            <person name="Espinosa-Alvarez O."/>
            <person name="Ortiz P.A."/>
            <person name="Costa-Martins A.G."/>
            <person name="Teixeira M.M."/>
            <person name="Buck G.A."/>
        </authorList>
    </citation>
    <scope>NUCLEOTIDE SEQUENCE [LARGE SCALE GENOMIC DNA]</scope>
    <source>
        <strain evidence="6 7">025E</strain>
    </source>
</reference>
<evidence type="ECO:0000313" key="7">
    <source>
        <dbReference type="Proteomes" id="UP000284403"/>
    </source>
</evidence>
<keyword evidence="3 5" id="KW-1133">Transmembrane helix</keyword>
<evidence type="ECO:0000256" key="3">
    <source>
        <dbReference type="ARBA" id="ARBA00022989"/>
    </source>
</evidence>
<keyword evidence="2 5" id="KW-0812">Transmembrane</keyword>
<dbReference type="Pfam" id="PF00335">
    <property type="entry name" value="Tetraspanin"/>
    <property type="match status" value="1"/>
</dbReference>
<feature type="transmembrane region" description="Helical" evidence="5">
    <location>
        <begin position="268"/>
        <end position="287"/>
    </location>
</feature>
<feature type="transmembrane region" description="Helical" evidence="5">
    <location>
        <begin position="100"/>
        <end position="119"/>
    </location>
</feature>
<dbReference type="GeneID" id="40316037"/>
<evidence type="ECO:0000256" key="4">
    <source>
        <dbReference type="ARBA" id="ARBA00023136"/>
    </source>
</evidence>
<evidence type="ECO:0000313" key="6">
    <source>
        <dbReference type="EMBL" id="RNF24667.1"/>
    </source>
</evidence>